<keyword evidence="3" id="KW-1185">Reference proteome</keyword>
<dbReference type="AlphaFoldDB" id="A0AAD4MMK0"/>
<accession>A0AAD4MMK0</accession>
<name>A0AAD4MMK0_9BILA</name>
<protein>
    <submittedName>
        <fullName evidence="2">Uncharacterized protein</fullName>
    </submittedName>
</protein>
<organism evidence="2 3">
    <name type="scientific">Ditylenchus destructor</name>
    <dbReference type="NCBI Taxonomy" id="166010"/>
    <lineage>
        <taxon>Eukaryota</taxon>
        <taxon>Metazoa</taxon>
        <taxon>Ecdysozoa</taxon>
        <taxon>Nematoda</taxon>
        <taxon>Chromadorea</taxon>
        <taxon>Rhabditida</taxon>
        <taxon>Tylenchina</taxon>
        <taxon>Tylenchomorpha</taxon>
        <taxon>Sphaerularioidea</taxon>
        <taxon>Anguinidae</taxon>
        <taxon>Anguininae</taxon>
        <taxon>Ditylenchus</taxon>
    </lineage>
</organism>
<evidence type="ECO:0000256" key="1">
    <source>
        <dbReference type="SAM" id="SignalP"/>
    </source>
</evidence>
<sequence>MLFRILSVIFLFAPISCKPHKYEIQKQLNDGTELRGRLDLKNLHHGPEVEAKKNFQLDDNTQLSVRANMQPWNNGNNSRGVRLVRSASCPIQCDKRCKSEGWGGGRINDDEDGDDICVCDDHPGRPETKETCVAGCDILGVGGGELDDKGDCACDDCDELDNTKRS</sequence>
<proteinExistence type="predicted"/>
<dbReference type="EMBL" id="JAKKPZ010000179">
    <property type="protein sequence ID" value="KAI1699437.1"/>
    <property type="molecule type" value="Genomic_DNA"/>
</dbReference>
<evidence type="ECO:0000313" key="2">
    <source>
        <dbReference type="EMBL" id="KAI1699437.1"/>
    </source>
</evidence>
<keyword evidence="1" id="KW-0732">Signal</keyword>
<evidence type="ECO:0000313" key="3">
    <source>
        <dbReference type="Proteomes" id="UP001201812"/>
    </source>
</evidence>
<comment type="caution">
    <text evidence="2">The sequence shown here is derived from an EMBL/GenBank/DDBJ whole genome shotgun (WGS) entry which is preliminary data.</text>
</comment>
<feature type="chain" id="PRO_5041908020" evidence="1">
    <location>
        <begin position="18"/>
        <end position="166"/>
    </location>
</feature>
<gene>
    <name evidence="2" type="ORF">DdX_17316</name>
</gene>
<reference evidence="2" key="1">
    <citation type="submission" date="2022-01" db="EMBL/GenBank/DDBJ databases">
        <title>Genome Sequence Resource for Two Populations of Ditylenchus destructor, the Migratory Endoparasitic Phytonematode.</title>
        <authorList>
            <person name="Zhang H."/>
            <person name="Lin R."/>
            <person name="Xie B."/>
        </authorList>
    </citation>
    <scope>NUCLEOTIDE SEQUENCE</scope>
    <source>
        <strain evidence="2">BazhouSP</strain>
    </source>
</reference>
<feature type="signal peptide" evidence="1">
    <location>
        <begin position="1"/>
        <end position="17"/>
    </location>
</feature>
<dbReference type="Proteomes" id="UP001201812">
    <property type="component" value="Unassembled WGS sequence"/>
</dbReference>